<feature type="domain" description="Major facilitator superfamily (MFS) profile" evidence="6">
    <location>
        <begin position="21"/>
        <end position="431"/>
    </location>
</feature>
<name>A0ABV1KJA2_9PSEU</name>
<dbReference type="PROSITE" id="PS00216">
    <property type="entry name" value="SUGAR_TRANSPORT_1"/>
    <property type="match status" value="1"/>
</dbReference>
<dbReference type="InterPro" id="IPR036259">
    <property type="entry name" value="MFS_trans_sf"/>
</dbReference>
<dbReference type="InterPro" id="IPR011701">
    <property type="entry name" value="MFS"/>
</dbReference>
<dbReference type="Gene3D" id="1.20.1250.20">
    <property type="entry name" value="MFS general substrate transporter like domains"/>
    <property type="match status" value="1"/>
</dbReference>
<dbReference type="RefSeq" id="WP_349301018.1">
    <property type="nucleotide sequence ID" value="NZ_JBEDNQ010000012.1"/>
</dbReference>
<evidence type="ECO:0000256" key="4">
    <source>
        <dbReference type="ARBA" id="ARBA00023136"/>
    </source>
</evidence>
<proteinExistence type="predicted"/>
<feature type="transmembrane region" description="Helical" evidence="5">
    <location>
        <begin position="405"/>
        <end position="426"/>
    </location>
</feature>
<evidence type="ECO:0000256" key="2">
    <source>
        <dbReference type="ARBA" id="ARBA00022692"/>
    </source>
</evidence>
<evidence type="ECO:0000313" key="8">
    <source>
        <dbReference type="Proteomes" id="UP001494902"/>
    </source>
</evidence>
<evidence type="ECO:0000313" key="7">
    <source>
        <dbReference type="EMBL" id="MEQ3553948.1"/>
    </source>
</evidence>
<feature type="transmembrane region" description="Helical" evidence="5">
    <location>
        <begin position="317"/>
        <end position="335"/>
    </location>
</feature>
<feature type="transmembrane region" description="Helical" evidence="5">
    <location>
        <begin position="146"/>
        <end position="171"/>
    </location>
</feature>
<organism evidence="7 8">
    <name type="scientific">Pseudonocardia nematodicida</name>
    <dbReference type="NCBI Taxonomy" id="1206997"/>
    <lineage>
        <taxon>Bacteria</taxon>
        <taxon>Bacillati</taxon>
        <taxon>Actinomycetota</taxon>
        <taxon>Actinomycetes</taxon>
        <taxon>Pseudonocardiales</taxon>
        <taxon>Pseudonocardiaceae</taxon>
        <taxon>Pseudonocardia</taxon>
    </lineage>
</organism>
<reference evidence="7 8" key="1">
    <citation type="submission" date="2024-03" db="EMBL/GenBank/DDBJ databases">
        <title>Draft genome sequence of Pseudonocardia nematodicida JCM 31783.</title>
        <authorList>
            <person name="Butdee W."/>
            <person name="Duangmal K."/>
        </authorList>
    </citation>
    <scope>NUCLEOTIDE SEQUENCE [LARGE SCALE GENOMIC DNA]</scope>
    <source>
        <strain evidence="7 8">JCM 31783</strain>
    </source>
</reference>
<comment type="subcellular location">
    <subcellularLocation>
        <location evidence="1">Cell membrane</location>
        <topology evidence="1">Multi-pass membrane protein</topology>
    </subcellularLocation>
</comment>
<feature type="transmembrane region" description="Helical" evidence="5">
    <location>
        <begin position="376"/>
        <end position="399"/>
    </location>
</feature>
<dbReference type="InterPro" id="IPR005829">
    <property type="entry name" value="Sugar_transporter_CS"/>
</dbReference>
<dbReference type="InterPro" id="IPR020846">
    <property type="entry name" value="MFS_dom"/>
</dbReference>
<keyword evidence="3 5" id="KW-1133">Transmembrane helix</keyword>
<evidence type="ECO:0000256" key="3">
    <source>
        <dbReference type="ARBA" id="ARBA00022989"/>
    </source>
</evidence>
<feature type="transmembrane region" description="Helical" evidence="5">
    <location>
        <begin position="57"/>
        <end position="77"/>
    </location>
</feature>
<evidence type="ECO:0000256" key="1">
    <source>
        <dbReference type="ARBA" id="ARBA00004651"/>
    </source>
</evidence>
<dbReference type="EMBL" id="JBEDNQ010000012">
    <property type="protein sequence ID" value="MEQ3553948.1"/>
    <property type="molecule type" value="Genomic_DNA"/>
</dbReference>
<feature type="transmembrane region" description="Helical" evidence="5">
    <location>
        <begin position="250"/>
        <end position="268"/>
    </location>
</feature>
<feature type="transmembrane region" description="Helical" evidence="5">
    <location>
        <begin position="288"/>
        <end position="310"/>
    </location>
</feature>
<dbReference type="PROSITE" id="PS00217">
    <property type="entry name" value="SUGAR_TRANSPORT_2"/>
    <property type="match status" value="1"/>
</dbReference>
<dbReference type="PANTHER" id="PTHR23508:SF10">
    <property type="entry name" value="CARBOXYLIC ACID TRANSPORTER PROTEIN HOMOLOG"/>
    <property type="match status" value="1"/>
</dbReference>
<feature type="transmembrane region" description="Helical" evidence="5">
    <location>
        <begin position="341"/>
        <end position="364"/>
    </location>
</feature>
<gene>
    <name evidence="7" type="ORF">WIS52_26030</name>
</gene>
<keyword evidence="4 5" id="KW-0472">Membrane</keyword>
<feature type="transmembrane region" description="Helical" evidence="5">
    <location>
        <begin position="89"/>
        <end position="108"/>
    </location>
</feature>
<dbReference type="SUPFAM" id="SSF103473">
    <property type="entry name" value="MFS general substrate transporter"/>
    <property type="match status" value="1"/>
</dbReference>
<keyword evidence="2 5" id="KW-0812">Transmembrane</keyword>
<dbReference type="PANTHER" id="PTHR23508">
    <property type="entry name" value="CARBOXYLIC ACID TRANSPORTER PROTEIN HOMOLOG"/>
    <property type="match status" value="1"/>
</dbReference>
<evidence type="ECO:0000256" key="5">
    <source>
        <dbReference type="SAM" id="Phobius"/>
    </source>
</evidence>
<feature type="transmembrane region" description="Helical" evidence="5">
    <location>
        <begin position="177"/>
        <end position="197"/>
    </location>
</feature>
<sequence length="450" mass="45974">MKSSRNASAPAARPRRAGLLVLLACWAAIVADGYDVVVYGAILPSLLQEPSWGLTPGLAGLLGSAPLVGMFFGSLIGGTIADRVGRRRLLVACVVWFSLLTAACALVDSPLTFALLRFLAGLGLGGVLPVASAITAEFLPARYRNLVYAVMFSGFPIGGIAAALLGIAVIPTFGWRAMFVLALVPALVVVPLVLRHVPESVGVLRRRGDDAQADAVALRFGLAVQPVATASAGSAAEPASALSLFTGRRAVATACFLVTSFLCLFMIYGVNTWLPQIMRQAGFSLGGALSFLFAFNIGAVVGTILVALIADRLGSRGVLIGTFTLGALCVLGMSLNPPSAVMYVLIGLTGIGTIGSQAFILALVSKTYPATIAAPAMGWTLGVGRLGSVAAPIALGLLIGAGAGIGNSFLALAGAGLAAAVLTLLIPRRITADDRRPALDQTGQANKPVT</sequence>
<evidence type="ECO:0000259" key="6">
    <source>
        <dbReference type="PROSITE" id="PS50850"/>
    </source>
</evidence>
<keyword evidence="8" id="KW-1185">Reference proteome</keyword>
<dbReference type="Proteomes" id="UP001494902">
    <property type="component" value="Unassembled WGS sequence"/>
</dbReference>
<feature type="transmembrane region" description="Helical" evidence="5">
    <location>
        <begin position="114"/>
        <end position="134"/>
    </location>
</feature>
<dbReference type="PROSITE" id="PS50850">
    <property type="entry name" value="MFS"/>
    <property type="match status" value="1"/>
</dbReference>
<comment type="caution">
    <text evidence="7">The sequence shown here is derived from an EMBL/GenBank/DDBJ whole genome shotgun (WGS) entry which is preliminary data.</text>
</comment>
<protein>
    <submittedName>
        <fullName evidence="7">MFS transporter</fullName>
    </submittedName>
</protein>
<accession>A0ABV1KJA2</accession>
<dbReference type="Pfam" id="PF07690">
    <property type="entry name" value="MFS_1"/>
    <property type="match status" value="1"/>
</dbReference>